<evidence type="ECO:0000313" key="3">
    <source>
        <dbReference type="Proteomes" id="UP001501204"/>
    </source>
</evidence>
<feature type="domain" description="DinB-like" evidence="1">
    <location>
        <begin position="45"/>
        <end position="179"/>
    </location>
</feature>
<dbReference type="Pfam" id="PF12867">
    <property type="entry name" value="DinB_2"/>
    <property type="match status" value="1"/>
</dbReference>
<dbReference type="InterPro" id="IPR034660">
    <property type="entry name" value="DinB/YfiT-like"/>
</dbReference>
<dbReference type="Proteomes" id="UP001501204">
    <property type="component" value="Unassembled WGS sequence"/>
</dbReference>
<keyword evidence="3" id="KW-1185">Reference proteome</keyword>
<reference evidence="3" key="1">
    <citation type="journal article" date="2019" name="Int. J. Syst. Evol. Microbiol.">
        <title>The Global Catalogue of Microorganisms (GCM) 10K type strain sequencing project: providing services to taxonomists for standard genome sequencing and annotation.</title>
        <authorList>
            <consortium name="The Broad Institute Genomics Platform"/>
            <consortium name="The Broad Institute Genome Sequencing Center for Infectious Disease"/>
            <person name="Wu L."/>
            <person name="Ma J."/>
        </authorList>
    </citation>
    <scope>NUCLEOTIDE SEQUENCE [LARGE SCALE GENOMIC DNA]</scope>
    <source>
        <strain evidence="3">JCM 14735</strain>
    </source>
</reference>
<evidence type="ECO:0000259" key="1">
    <source>
        <dbReference type="Pfam" id="PF12867"/>
    </source>
</evidence>
<sequence>MSIERPGTPDTSPVPPETKDWTVVLDRGCPDCGFDPDFDVTTTGERARATVEPWTAVLDRLGMTDRPRPGVWSPLEYACHVRDLCRVFRGRLRLMLGEEDHPVFPDWDQDAAAVQEQYNLQDPYEVSGELAQEVRATADAFDAVTEEQWARTGRRGDGKDFTVASFAAYFLHDVEHHLRFDVRG</sequence>
<dbReference type="GO" id="GO:0016853">
    <property type="term" value="F:isomerase activity"/>
    <property type="evidence" value="ECO:0007669"/>
    <property type="project" value="UniProtKB-KW"/>
</dbReference>
<keyword evidence="2" id="KW-0413">Isomerase</keyword>
<dbReference type="EMBL" id="BAAAOA010000046">
    <property type="protein sequence ID" value="GAA1773136.1"/>
    <property type="molecule type" value="Genomic_DNA"/>
</dbReference>
<accession>A0ABP4XEW6</accession>
<proteinExistence type="predicted"/>
<dbReference type="SUPFAM" id="SSF109854">
    <property type="entry name" value="DinB/YfiT-like putative metalloenzymes"/>
    <property type="match status" value="1"/>
</dbReference>
<name>A0ABP4XEW6_9MICC</name>
<evidence type="ECO:0000313" key="2">
    <source>
        <dbReference type="EMBL" id="GAA1773136.1"/>
    </source>
</evidence>
<comment type="caution">
    <text evidence="2">The sequence shown here is derived from an EMBL/GenBank/DDBJ whole genome shotgun (WGS) entry which is preliminary data.</text>
</comment>
<dbReference type="Gene3D" id="1.20.120.450">
    <property type="entry name" value="dinb family like domain"/>
    <property type="match status" value="1"/>
</dbReference>
<gene>
    <name evidence="2" type="ORF">GCM10009767_33820</name>
</gene>
<organism evidence="2 3">
    <name type="scientific">Kocuria aegyptia</name>
    <dbReference type="NCBI Taxonomy" id="330943"/>
    <lineage>
        <taxon>Bacteria</taxon>
        <taxon>Bacillati</taxon>
        <taxon>Actinomycetota</taxon>
        <taxon>Actinomycetes</taxon>
        <taxon>Micrococcales</taxon>
        <taxon>Micrococcaceae</taxon>
        <taxon>Kocuria</taxon>
    </lineage>
</organism>
<dbReference type="RefSeq" id="WP_344124529.1">
    <property type="nucleotide sequence ID" value="NZ_BAAAOA010000046.1"/>
</dbReference>
<dbReference type="InterPro" id="IPR024775">
    <property type="entry name" value="DinB-like"/>
</dbReference>
<protein>
    <submittedName>
        <fullName evidence="2">Maleylpyruvate isomerase N-terminal domain-containing protein</fullName>
    </submittedName>
</protein>